<proteinExistence type="predicted"/>
<dbReference type="AlphaFoldDB" id="A0A6J4IKK9"/>
<dbReference type="EMBL" id="CADCTB010000144">
    <property type="protein sequence ID" value="CAA9253010.1"/>
    <property type="molecule type" value="Genomic_DNA"/>
</dbReference>
<evidence type="ECO:0000313" key="1">
    <source>
        <dbReference type="EMBL" id="CAA9253010.1"/>
    </source>
</evidence>
<organism evidence="1">
    <name type="scientific">uncultured Acidimicrobiales bacterium</name>
    <dbReference type="NCBI Taxonomy" id="310071"/>
    <lineage>
        <taxon>Bacteria</taxon>
        <taxon>Bacillati</taxon>
        <taxon>Actinomycetota</taxon>
        <taxon>Acidimicrobiia</taxon>
        <taxon>Acidimicrobiales</taxon>
        <taxon>environmental samples</taxon>
    </lineage>
</organism>
<protein>
    <submittedName>
        <fullName evidence="1">Uncharacterized protein</fullName>
    </submittedName>
</protein>
<name>A0A6J4IKK9_9ACTN</name>
<gene>
    <name evidence="1" type="ORF">AVDCRST_MAG10-2267</name>
</gene>
<reference evidence="1" key="1">
    <citation type="submission" date="2020-02" db="EMBL/GenBank/DDBJ databases">
        <authorList>
            <person name="Meier V. D."/>
        </authorList>
    </citation>
    <scope>NUCLEOTIDE SEQUENCE</scope>
    <source>
        <strain evidence="1">AVDCRST_MAG10</strain>
    </source>
</reference>
<accession>A0A6J4IKK9</accession>
<sequence length="136" mass="13797">MTAGVIAIGITTAPTSADTAVGVEAGVAVEDHSLDAGLVHELQSTLDSQFIGVEVALVRGRLVLSGFATPGVHTAVLAVVANALQNPIPVPAGLGVVSPDLGLDLPFLGAAAGVELPDLRRVLRLLGVVDRIRVIR</sequence>